<name>A0A7D7JBJ3_9CAUD</name>
<proteinExistence type="inferred from homology"/>
<evidence type="ECO:0000313" key="11">
    <source>
        <dbReference type="EMBL" id="QMP19189.1"/>
    </source>
</evidence>
<evidence type="ECO:0000256" key="2">
    <source>
        <dbReference type="ARBA" id="ARBA00016082"/>
    </source>
</evidence>
<organism evidence="11 12">
    <name type="scientific">Pseudomonas phage Persinger</name>
    <dbReference type="NCBI Taxonomy" id="2749430"/>
    <lineage>
        <taxon>Viruses</taxon>
        <taxon>Duplodnaviria</taxon>
        <taxon>Heunggongvirae</taxon>
        <taxon>Uroviricota</taxon>
        <taxon>Caudoviricetes</taxon>
        <taxon>Harrisonburgvirus</taxon>
        <taxon>Harrisonburgvirus persinger</taxon>
    </lineage>
</organism>
<evidence type="ECO:0000313" key="12">
    <source>
        <dbReference type="Proteomes" id="UP000514744"/>
    </source>
</evidence>
<dbReference type="InterPro" id="IPR002104">
    <property type="entry name" value="Integrase_catalytic"/>
</dbReference>
<evidence type="ECO:0000256" key="5">
    <source>
        <dbReference type="ARBA" id="ARBA00023125"/>
    </source>
</evidence>
<dbReference type="GO" id="GO:0046718">
    <property type="term" value="P:symbiont entry into host cell"/>
    <property type="evidence" value="ECO:0007669"/>
    <property type="project" value="UniProtKB-KW"/>
</dbReference>
<comment type="similarity">
    <text evidence="1">Belongs to the 'phage' integrase family.</text>
</comment>
<dbReference type="GO" id="GO:0044826">
    <property type="term" value="P:viral genome integration into host DNA"/>
    <property type="evidence" value="ECO:0007669"/>
    <property type="project" value="UniProtKB-KW"/>
</dbReference>
<dbReference type="InterPro" id="IPR050808">
    <property type="entry name" value="Phage_Integrase"/>
</dbReference>
<comment type="function">
    <text evidence="9">Integrase is necessary for integration of the phage into the host genome by site-specific recombination. In conjunction with excisionase, integrase is also necessary for excision of the prophage from the host genome.</text>
</comment>
<feature type="domain" description="Tyr recombinase" evidence="10">
    <location>
        <begin position="219"/>
        <end position="393"/>
    </location>
</feature>
<dbReference type="InterPro" id="IPR025166">
    <property type="entry name" value="Integrase_DNA_bind_dom"/>
</dbReference>
<dbReference type="SUPFAM" id="SSF56349">
    <property type="entry name" value="DNA breaking-rejoining enzymes"/>
    <property type="match status" value="1"/>
</dbReference>
<dbReference type="GO" id="GO:0016740">
    <property type="term" value="F:transferase activity"/>
    <property type="evidence" value="ECO:0007669"/>
    <property type="project" value="UniProtKB-KW"/>
</dbReference>
<evidence type="ECO:0000256" key="9">
    <source>
        <dbReference type="ARBA" id="ARBA00049605"/>
    </source>
</evidence>
<dbReference type="Gene3D" id="1.10.443.10">
    <property type="entry name" value="Intergrase catalytic core"/>
    <property type="match status" value="1"/>
</dbReference>
<keyword evidence="5" id="KW-0238">DNA-binding</keyword>
<protein>
    <recommendedName>
        <fullName evidence="2">Integrase</fullName>
    </recommendedName>
</protein>
<keyword evidence="3" id="KW-0808">Transferase</keyword>
<dbReference type="InterPro" id="IPR010998">
    <property type="entry name" value="Integrase_recombinase_N"/>
</dbReference>
<dbReference type="CDD" id="cd00801">
    <property type="entry name" value="INT_P4_C"/>
    <property type="match status" value="1"/>
</dbReference>
<evidence type="ECO:0000259" key="10">
    <source>
        <dbReference type="PROSITE" id="PS51898"/>
    </source>
</evidence>
<dbReference type="GO" id="GO:0015074">
    <property type="term" value="P:DNA integration"/>
    <property type="evidence" value="ECO:0007669"/>
    <property type="project" value="UniProtKB-KW"/>
</dbReference>
<dbReference type="PANTHER" id="PTHR30629">
    <property type="entry name" value="PROPHAGE INTEGRASE"/>
    <property type="match status" value="1"/>
</dbReference>
<keyword evidence="8" id="KW-1160">Virus entry into host cell</keyword>
<dbReference type="GO" id="GO:0006310">
    <property type="term" value="P:DNA recombination"/>
    <property type="evidence" value="ECO:0007669"/>
    <property type="project" value="UniProtKB-KW"/>
</dbReference>
<keyword evidence="12" id="KW-1185">Reference proteome</keyword>
<dbReference type="PROSITE" id="PS51898">
    <property type="entry name" value="TYR_RECOMBINASE"/>
    <property type="match status" value="1"/>
</dbReference>
<dbReference type="GeneID" id="63642546"/>
<dbReference type="KEGG" id="vg:63642546"/>
<dbReference type="Gene3D" id="3.30.160.390">
    <property type="entry name" value="Integrase, DNA-binding domain"/>
    <property type="match status" value="1"/>
</dbReference>
<dbReference type="GO" id="GO:0075713">
    <property type="term" value="P:establishment of integrated proviral latency"/>
    <property type="evidence" value="ECO:0007669"/>
    <property type="project" value="UniProtKB-KW"/>
</dbReference>
<dbReference type="PANTHER" id="PTHR30629:SF2">
    <property type="entry name" value="PROPHAGE INTEGRASE INTS-RELATED"/>
    <property type="match status" value="1"/>
</dbReference>
<dbReference type="Pfam" id="PF00589">
    <property type="entry name" value="Phage_integrase"/>
    <property type="match status" value="1"/>
</dbReference>
<evidence type="ECO:0000256" key="8">
    <source>
        <dbReference type="ARBA" id="ARBA00023296"/>
    </source>
</evidence>
<evidence type="ECO:0000256" key="3">
    <source>
        <dbReference type="ARBA" id="ARBA00022679"/>
    </source>
</evidence>
<accession>A0A7D7JBJ3</accession>
<dbReference type="InterPro" id="IPR038488">
    <property type="entry name" value="Integrase_DNA-bd_sf"/>
</dbReference>
<dbReference type="Pfam" id="PF13356">
    <property type="entry name" value="Arm-DNA-bind_3"/>
    <property type="match status" value="1"/>
</dbReference>
<evidence type="ECO:0000256" key="6">
    <source>
        <dbReference type="ARBA" id="ARBA00023172"/>
    </source>
</evidence>
<dbReference type="RefSeq" id="YP_010038074.1">
    <property type="nucleotide sequence ID" value="NC_054149.1"/>
</dbReference>
<keyword evidence="4" id="KW-0229">DNA integration</keyword>
<evidence type="ECO:0000256" key="7">
    <source>
        <dbReference type="ARBA" id="ARBA00023195"/>
    </source>
</evidence>
<sequence>MALTDKQIQRAIRELTTETTLNDGAAGRGTGSLRLRLRPTSDGVSATWLGFWKVDGKRASKQLGRYPDMTLAEARDAFAAEVRQVLQTGRNPRAVVVSADKPTVEALFKAYLAALRQKGARRADEIERTLLTGKYNAADGLGRQRMAGAIEPADVSAFLAKGFERGSRRQTDICRTYMAAAFNWGIKSTHDYRTEARRDWGIRMNPVAAVPRDVEANKVRDRNLTAEELRAVWYAAPDQTGDVLRLVIATGQRVLETIRVAGEDVDLNAGLWNMPAHKTKGGRRPHTIPLPRQAVEIFAQLKALHGDGLLFPARAGAKGELIGVPSVSRGASRLTCCAPFQPRDLRRTWKSRAHDAGVDRFTRDLIQQHAQNDTGTKHYDRAEYLPQMREAMAKWEAWLGKVLADEDLQADVEA</sequence>
<keyword evidence="7" id="KW-1179">Viral genome integration</keyword>
<dbReference type="EMBL" id="MT613935">
    <property type="protein sequence ID" value="QMP19189.1"/>
    <property type="molecule type" value="Genomic_DNA"/>
</dbReference>
<keyword evidence="6" id="KW-0233">DNA recombination</keyword>
<reference evidence="11 12" key="1">
    <citation type="submission" date="2020-06" db="EMBL/GenBank/DDBJ databases">
        <authorList>
            <person name="Persinger R.D."/>
            <person name="Temple L."/>
        </authorList>
    </citation>
    <scope>NUCLEOTIDE SEQUENCE [LARGE SCALE GENOMIC DNA]</scope>
</reference>
<dbReference type="GO" id="GO:0003677">
    <property type="term" value="F:DNA binding"/>
    <property type="evidence" value="ECO:0007669"/>
    <property type="project" value="UniProtKB-KW"/>
</dbReference>
<evidence type="ECO:0000256" key="4">
    <source>
        <dbReference type="ARBA" id="ARBA00022908"/>
    </source>
</evidence>
<evidence type="ECO:0000256" key="1">
    <source>
        <dbReference type="ARBA" id="ARBA00008857"/>
    </source>
</evidence>
<dbReference type="Gene3D" id="1.10.150.130">
    <property type="match status" value="1"/>
</dbReference>
<dbReference type="InterPro" id="IPR013762">
    <property type="entry name" value="Integrase-like_cat_sf"/>
</dbReference>
<dbReference type="Proteomes" id="UP000514744">
    <property type="component" value="Segment"/>
</dbReference>
<dbReference type="InterPro" id="IPR011010">
    <property type="entry name" value="DNA_brk_join_enz"/>
</dbReference>